<dbReference type="InterPro" id="IPR000731">
    <property type="entry name" value="SSD"/>
</dbReference>
<evidence type="ECO:0000256" key="4">
    <source>
        <dbReference type="ARBA" id="ARBA00022692"/>
    </source>
</evidence>
<dbReference type="PROSITE" id="PS01192">
    <property type="entry name" value="HMG_COA_REDUCTASE_3"/>
    <property type="match status" value="1"/>
</dbReference>
<evidence type="ECO:0000256" key="11">
    <source>
        <dbReference type="ARBA" id="ARBA00049909"/>
    </source>
</evidence>
<dbReference type="Pfam" id="PF12349">
    <property type="entry name" value="Sterol-sensing"/>
    <property type="match status" value="1"/>
</dbReference>
<evidence type="ECO:0000256" key="1">
    <source>
        <dbReference type="ARBA" id="ARBA00004477"/>
    </source>
</evidence>
<dbReference type="InterPro" id="IPR004816">
    <property type="entry name" value="HMG_CoA_Rdtase_metazoan"/>
</dbReference>
<dbReference type="CDD" id="cd00643">
    <property type="entry name" value="HMG-CoA_reductase_classI"/>
    <property type="match status" value="1"/>
</dbReference>
<comment type="subcellular location">
    <subcellularLocation>
        <location evidence="1 12">Endoplasmic reticulum membrane</location>
        <topology evidence="1 12">Multi-pass membrane protein</topology>
    </subcellularLocation>
</comment>
<keyword evidence="4 12" id="KW-0812">Transmembrane</keyword>
<feature type="transmembrane region" description="Helical" evidence="12">
    <location>
        <begin position="45"/>
        <end position="63"/>
    </location>
</feature>
<dbReference type="InterPro" id="IPR023076">
    <property type="entry name" value="HMG_CoA_Rdtase_CS"/>
</dbReference>
<dbReference type="PRINTS" id="PR00071">
    <property type="entry name" value="HMGCOARDTASE"/>
</dbReference>
<feature type="transmembrane region" description="Helical" evidence="12">
    <location>
        <begin position="226"/>
        <end position="247"/>
    </location>
</feature>
<dbReference type="SUPFAM" id="SSF56542">
    <property type="entry name" value="Substrate-binding domain of HMG-CoA reductase"/>
    <property type="match status" value="1"/>
</dbReference>
<dbReference type="InterPro" id="IPR004554">
    <property type="entry name" value="HMG_CoA_Rdtase_eu_arc"/>
</dbReference>
<dbReference type="InterPro" id="IPR053958">
    <property type="entry name" value="HMGCR/SNAP/NPC1-like_SSD"/>
</dbReference>
<keyword evidence="10" id="KW-0325">Glycoprotein</keyword>
<feature type="transmembrane region" description="Helical" evidence="12">
    <location>
        <begin position="114"/>
        <end position="139"/>
    </location>
</feature>
<dbReference type="PROSITE" id="PS00066">
    <property type="entry name" value="HMG_COA_REDUCTASE_1"/>
    <property type="match status" value="1"/>
</dbReference>
<dbReference type="InterPro" id="IPR023282">
    <property type="entry name" value="HMG_CoA_Rdtase_N"/>
</dbReference>
<dbReference type="GO" id="GO:0016126">
    <property type="term" value="P:sterol biosynthetic process"/>
    <property type="evidence" value="ECO:0007669"/>
    <property type="project" value="TreeGrafter"/>
</dbReference>
<dbReference type="GO" id="GO:0004420">
    <property type="term" value="F:hydroxymethylglutaryl-CoA reductase (NADPH) activity"/>
    <property type="evidence" value="ECO:0007669"/>
    <property type="project" value="UniProtKB-EC"/>
</dbReference>
<dbReference type="PROSITE" id="PS50156">
    <property type="entry name" value="SSD"/>
    <property type="match status" value="1"/>
</dbReference>
<gene>
    <name evidence="15" type="ORF">RRG08_049815</name>
</gene>
<dbReference type="NCBIfam" id="TIGR00920">
    <property type="entry name" value="2A060605"/>
    <property type="match status" value="1"/>
</dbReference>
<dbReference type="InterPro" id="IPR023074">
    <property type="entry name" value="HMG_CoA_Rdtase_cat_sf"/>
</dbReference>
<evidence type="ECO:0000256" key="7">
    <source>
        <dbReference type="ARBA" id="ARBA00022989"/>
    </source>
</evidence>
<accession>A0AAE0XPH2</accession>
<comment type="similarity">
    <text evidence="3 12">Belongs to the HMG-CoA reductase family.</text>
</comment>
<dbReference type="FunFam" id="3.30.70.420:FF:000001">
    <property type="entry name" value="3-hydroxy-3-methylglutaryl coenzyme A reductase"/>
    <property type="match status" value="1"/>
</dbReference>
<evidence type="ECO:0000256" key="12">
    <source>
        <dbReference type="RuleBase" id="RU361219"/>
    </source>
</evidence>
<dbReference type="InterPro" id="IPR009023">
    <property type="entry name" value="HMG_CoA_Rdtase_NAD(P)-bd_sf"/>
</dbReference>
<comment type="pathway">
    <text evidence="2 12">Metabolic intermediate biosynthesis; (R)-mevalonate biosynthesis; (R)-mevalonate from acetyl-CoA: step 3/3.</text>
</comment>
<feature type="transmembrane region" description="Helical" evidence="12">
    <location>
        <begin position="83"/>
        <end position="102"/>
    </location>
</feature>
<dbReference type="SUPFAM" id="SSF55035">
    <property type="entry name" value="NAD-binding domain of HMG-CoA reductase"/>
    <property type="match status" value="1"/>
</dbReference>
<reference evidence="15" key="1">
    <citation type="journal article" date="2023" name="G3 (Bethesda)">
        <title>A reference genome for the long-term kleptoplast-retaining sea slug Elysia crispata morphotype clarki.</title>
        <authorList>
            <person name="Eastman K.E."/>
            <person name="Pendleton A.L."/>
            <person name="Shaikh M.A."/>
            <person name="Suttiyut T."/>
            <person name="Ogas R."/>
            <person name="Tomko P."/>
            <person name="Gavelis G."/>
            <person name="Widhalm J.R."/>
            <person name="Wisecaver J.H."/>
        </authorList>
    </citation>
    <scope>NUCLEOTIDE SEQUENCE</scope>
    <source>
        <strain evidence="15">ECLA1</strain>
    </source>
</reference>
<organism evidence="15 16">
    <name type="scientific">Elysia crispata</name>
    <name type="common">lettuce slug</name>
    <dbReference type="NCBI Taxonomy" id="231223"/>
    <lineage>
        <taxon>Eukaryota</taxon>
        <taxon>Metazoa</taxon>
        <taxon>Spiralia</taxon>
        <taxon>Lophotrochozoa</taxon>
        <taxon>Mollusca</taxon>
        <taxon>Gastropoda</taxon>
        <taxon>Heterobranchia</taxon>
        <taxon>Euthyneura</taxon>
        <taxon>Panpulmonata</taxon>
        <taxon>Sacoglossa</taxon>
        <taxon>Placobranchoidea</taxon>
        <taxon>Plakobranchidae</taxon>
        <taxon>Elysia</taxon>
    </lineage>
</organism>
<dbReference type="SUPFAM" id="SSF82866">
    <property type="entry name" value="Multidrug efflux transporter AcrB transmembrane domain"/>
    <property type="match status" value="1"/>
</dbReference>
<dbReference type="Gene3D" id="3.30.70.420">
    <property type="entry name" value="Hydroxymethylglutaryl-CoA reductase, class I/II, NAD/NADP-binding domain"/>
    <property type="match status" value="1"/>
</dbReference>
<dbReference type="GO" id="GO:0008299">
    <property type="term" value="P:isoprenoid biosynthetic process"/>
    <property type="evidence" value="ECO:0007669"/>
    <property type="project" value="InterPro"/>
</dbReference>
<evidence type="ECO:0000256" key="3">
    <source>
        <dbReference type="ARBA" id="ARBA00007661"/>
    </source>
</evidence>
<evidence type="ECO:0000259" key="14">
    <source>
        <dbReference type="PROSITE" id="PS50156"/>
    </source>
</evidence>
<dbReference type="PANTHER" id="PTHR10572">
    <property type="entry name" value="3-HYDROXY-3-METHYLGLUTARYL-COENZYME A REDUCTASE"/>
    <property type="match status" value="1"/>
</dbReference>
<dbReference type="NCBIfam" id="TIGR00533">
    <property type="entry name" value="HMG_CoA_R_NADP"/>
    <property type="match status" value="1"/>
</dbReference>
<dbReference type="Proteomes" id="UP001283361">
    <property type="component" value="Unassembled WGS sequence"/>
</dbReference>
<dbReference type="PROSITE" id="PS50065">
    <property type="entry name" value="HMG_COA_REDUCTASE_4"/>
    <property type="match status" value="1"/>
</dbReference>
<dbReference type="GO" id="GO:0050661">
    <property type="term" value="F:NADP binding"/>
    <property type="evidence" value="ECO:0007669"/>
    <property type="project" value="InterPro"/>
</dbReference>
<dbReference type="InterPro" id="IPR009029">
    <property type="entry name" value="HMG_CoA_Rdtase_sub-bd_dom_sf"/>
</dbReference>
<proteinExistence type="inferred from homology"/>
<dbReference type="GO" id="GO:0005789">
    <property type="term" value="C:endoplasmic reticulum membrane"/>
    <property type="evidence" value="ECO:0007669"/>
    <property type="project" value="UniProtKB-SubCell"/>
</dbReference>
<keyword evidence="8 12" id="KW-0560">Oxidoreductase</keyword>
<evidence type="ECO:0000313" key="15">
    <source>
        <dbReference type="EMBL" id="KAK3701932.1"/>
    </source>
</evidence>
<evidence type="ECO:0000256" key="8">
    <source>
        <dbReference type="ARBA" id="ARBA00023002"/>
    </source>
</evidence>
<name>A0AAE0XPH2_9GAST</name>
<keyword evidence="16" id="KW-1185">Reference proteome</keyword>
<evidence type="ECO:0000256" key="6">
    <source>
        <dbReference type="ARBA" id="ARBA00022857"/>
    </source>
</evidence>
<feature type="transmembrane region" description="Helical" evidence="12">
    <location>
        <begin position="186"/>
        <end position="206"/>
    </location>
</feature>
<dbReference type="Gene3D" id="1.10.3270.10">
    <property type="entry name" value="HMGR, N-terminal domain"/>
    <property type="match status" value="1"/>
</dbReference>
<evidence type="ECO:0000313" key="16">
    <source>
        <dbReference type="Proteomes" id="UP001283361"/>
    </source>
</evidence>
<dbReference type="PROSITE" id="PS00318">
    <property type="entry name" value="HMG_COA_REDUCTASE_2"/>
    <property type="match status" value="1"/>
</dbReference>
<dbReference type="Gene3D" id="3.90.770.10">
    <property type="entry name" value="3-hydroxy-3-methylglutaryl-coenzyme A Reductase, Chain A, domain 2"/>
    <property type="match status" value="1"/>
</dbReference>
<evidence type="ECO:0000256" key="10">
    <source>
        <dbReference type="ARBA" id="ARBA00023180"/>
    </source>
</evidence>
<dbReference type="InterPro" id="IPR002202">
    <property type="entry name" value="HMG_CoA_Rdtase"/>
</dbReference>
<keyword evidence="7 12" id="KW-1133">Transmembrane helix</keyword>
<comment type="catalytic activity">
    <reaction evidence="11">
        <text>(R)-mevalonate + 2 NADP(+) + CoA = (3S)-3-hydroxy-3-methylglutaryl-CoA + 2 NADPH + 2 H(+)</text>
        <dbReference type="Rhea" id="RHEA:15989"/>
        <dbReference type="ChEBI" id="CHEBI:15378"/>
        <dbReference type="ChEBI" id="CHEBI:36464"/>
        <dbReference type="ChEBI" id="CHEBI:43074"/>
        <dbReference type="ChEBI" id="CHEBI:57287"/>
        <dbReference type="ChEBI" id="CHEBI:57783"/>
        <dbReference type="ChEBI" id="CHEBI:58349"/>
        <dbReference type="EC" id="1.1.1.34"/>
    </reaction>
    <physiologicalReaction direction="right-to-left" evidence="11">
        <dbReference type="Rhea" id="RHEA:15991"/>
    </physiologicalReaction>
</comment>
<evidence type="ECO:0000256" key="13">
    <source>
        <dbReference type="SAM" id="MobiDB-lite"/>
    </source>
</evidence>
<evidence type="ECO:0000256" key="5">
    <source>
        <dbReference type="ARBA" id="ARBA00022824"/>
    </source>
</evidence>
<feature type="domain" description="SSD" evidence="14">
    <location>
        <begin position="85"/>
        <end position="242"/>
    </location>
</feature>
<evidence type="ECO:0000256" key="2">
    <source>
        <dbReference type="ARBA" id="ARBA00005084"/>
    </source>
</evidence>
<protein>
    <recommendedName>
        <fullName evidence="12">3-hydroxy-3-methylglutaryl coenzyme A reductase</fullName>
        <shortName evidence="12">HMG-CoA reductase</shortName>
        <ecNumber evidence="12">1.1.1.34</ecNumber>
    </recommendedName>
</protein>
<dbReference type="GO" id="GO:0005778">
    <property type="term" value="C:peroxisomal membrane"/>
    <property type="evidence" value="ECO:0007669"/>
    <property type="project" value="TreeGrafter"/>
</dbReference>
<dbReference type="FunFam" id="3.90.770.10:FF:000002">
    <property type="entry name" value="3-hydroxy-3-methylglutaryl coenzyme A reductase"/>
    <property type="match status" value="1"/>
</dbReference>
<dbReference type="Pfam" id="PF00368">
    <property type="entry name" value="HMG-CoA_red"/>
    <property type="match status" value="1"/>
</dbReference>
<keyword evidence="9 12" id="KW-0472">Membrane</keyword>
<dbReference type="GO" id="GO:0015936">
    <property type="term" value="P:coenzyme A metabolic process"/>
    <property type="evidence" value="ECO:0007669"/>
    <property type="project" value="InterPro"/>
</dbReference>
<dbReference type="EMBL" id="JAWDGP010007872">
    <property type="protein sequence ID" value="KAK3701932.1"/>
    <property type="molecule type" value="Genomic_DNA"/>
</dbReference>
<dbReference type="EC" id="1.1.1.34" evidence="12"/>
<keyword evidence="5 12" id="KW-0256">Endoplasmic reticulum</keyword>
<comment type="caution">
    <text evidence="15">The sequence shown here is derived from an EMBL/GenBank/DDBJ whole genome shotgun (WGS) entry which is preliminary data.</text>
</comment>
<dbReference type="FunFam" id="1.10.3270.10:FF:000001">
    <property type="entry name" value="3-hydroxy-3-methylglutaryl coenzyme A reductase"/>
    <property type="match status" value="1"/>
</dbReference>
<feature type="region of interest" description="Disordered" evidence="13">
    <location>
        <begin position="487"/>
        <end position="531"/>
    </location>
</feature>
<feature type="compositionally biased region" description="Polar residues" evidence="13">
    <location>
        <begin position="516"/>
        <end position="531"/>
    </location>
</feature>
<dbReference type="AlphaFoldDB" id="A0AAE0XPH2"/>
<sequence>MATCDIQSFSREDFQVVPRNQGKAKMLSRLFFAHGQMCASHPWEVLITVLTISISLMSMSLYATNSKVCGWNYLCHNEEEMKSSDMIILSLTRCLAVMYLYLQFRNLRKLGSKYLLGLAGVLTIFSSFIFSIAIANLLVSDLDGISQALPFVLLLVDLSKAGALARISLTAENQNELQANIGRGMAIIGPAITLDALVETLAIGVGTLSGVKQLETMCCFGCLSVIANYLAFMTFYPAALSLVLELSRNHQEGQPLRQLQQLAAVLQKEEEEKKPNPVTQRVKIIMSAGLVFVHAHSRFVADSSHTLDRHLSDSSSLKSITDQEVQPDLPLWQFYISRFFASNYDYGLTFLLAIALSIKYVFFDDKIDLEVQKLLKIKVRSDKLNCVKSASLKKTILQPISTAMPAQQLGSGTQENLNEKAINANAKHHLSYQARNDQENIIEINGKLVKTEQNRLLNTSEMNGNLINTDVNGKSACSDRGSTKPAFFLGSSKDNDDSSTSSASDEEFKDGDFGQFHSTQTQTDDIDSMSSSQNIDLKRALSNYVPKTSDQPARTLEECLAIMNSDAGPEALTDEEVQLLVKAKHIPSYKLESMLGDHVRGVAIRRQILSKQLVSKSALETLPYTNYDYKYVEGACCENVIGYMPVPVGVAGPLLMDGKRYNIPMATTEGCLVASTNRGCRALEQSGGVTSSITNDGMTRGPVVRFPTAAKASEVKHWLECTDNFDLVKECFDETSRFARLKKLHIALAGRSLYIRFVSTTGDAMGMNMLSKGSEKCLNMLQETFPDMEIISLSGNYCTDKKPAAINWIEGRGKSVVCEAIVKSNVVKNTLKTTVAALVELNTSKNLVGSAMAGSIGGFNAHASNIVTAIYIATGQDPAQNIASSNCIVLMEPTGPLHDDLHISCTMPSIEVGTVGGGTVLPPQAACLEMLGVKGSNTECPGENARSLARIICGTVLAGELSLMSALAAGHLVKSHLKHNRSTLNMAPTAVKPSEEATMRHAATVPGLCTSKSP</sequence>
<evidence type="ECO:0000256" key="9">
    <source>
        <dbReference type="ARBA" id="ARBA00023136"/>
    </source>
</evidence>
<dbReference type="PANTHER" id="PTHR10572:SF24">
    <property type="entry name" value="3-HYDROXY-3-METHYLGLUTARYL-COENZYME A REDUCTASE"/>
    <property type="match status" value="1"/>
</dbReference>
<keyword evidence="6 12" id="KW-0521">NADP</keyword>